<dbReference type="OrthoDB" id="2129491at2759"/>
<feature type="coiled-coil region" evidence="4">
    <location>
        <begin position="281"/>
        <end position="390"/>
    </location>
</feature>
<evidence type="ECO:0000256" key="3">
    <source>
        <dbReference type="ARBA" id="ARBA00023054"/>
    </source>
</evidence>
<keyword evidence="2" id="KW-0963">Cytoplasm</keyword>
<dbReference type="EMBL" id="KN847585">
    <property type="protein sequence ID" value="KIV99108.1"/>
    <property type="molecule type" value="Genomic_DNA"/>
</dbReference>
<dbReference type="PANTHER" id="PTHR18947:SF28">
    <property type="entry name" value="GIRDIN, ISOFORM A"/>
    <property type="match status" value="1"/>
</dbReference>
<dbReference type="VEuPathDB" id="FungiDB:PV09_09205"/>
<feature type="compositionally biased region" description="Acidic residues" evidence="5">
    <location>
        <begin position="445"/>
        <end position="455"/>
    </location>
</feature>
<evidence type="ECO:0000256" key="2">
    <source>
        <dbReference type="ARBA" id="ARBA00022490"/>
    </source>
</evidence>
<keyword evidence="3 4" id="KW-0175">Coiled coil</keyword>
<feature type="compositionally biased region" description="Basic and acidic residues" evidence="5">
    <location>
        <begin position="183"/>
        <end position="207"/>
    </location>
</feature>
<evidence type="ECO:0000256" key="4">
    <source>
        <dbReference type="SAM" id="Coils"/>
    </source>
</evidence>
<evidence type="ECO:0000313" key="7">
    <source>
        <dbReference type="EMBL" id="KIV99108.1"/>
    </source>
</evidence>
<dbReference type="GO" id="GO:0030705">
    <property type="term" value="P:cytoskeleton-dependent intracellular transport"/>
    <property type="evidence" value="ECO:0007669"/>
    <property type="project" value="InterPro"/>
</dbReference>
<dbReference type="GO" id="GO:0008017">
    <property type="term" value="F:microtubule binding"/>
    <property type="evidence" value="ECO:0007669"/>
    <property type="project" value="TreeGrafter"/>
</dbReference>
<dbReference type="GO" id="GO:0031122">
    <property type="term" value="P:cytoplasmic microtubule organization"/>
    <property type="evidence" value="ECO:0007669"/>
    <property type="project" value="TreeGrafter"/>
</dbReference>
<dbReference type="Pfam" id="PF19047">
    <property type="entry name" value="HOOK_N"/>
    <property type="match status" value="1"/>
</dbReference>
<feature type="coiled-coil region" evidence="4">
    <location>
        <begin position="687"/>
        <end position="737"/>
    </location>
</feature>
<dbReference type="RefSeq" id="XP_016208978.1">
    <property type="nucleotide sequence ID" value="XM_016363220.1"/>
</dbReference>
<dbReference type="GO" id="GO:0051959">
    <property type="term" value="F:dynein light intermediate chain binding"/>
    <property type="evidence" value="ECO:0007669"/>
    <property type="project" value="TreeGrafter"/>
</dbReference>
<dbReference type="GO" id="GO:0005815">
    <property type="term" value="C:microtubule organizing center"/>
    <property type="evidence" value="ECO:0007669"/>
    <property type="project" value="TreeGrafter"/>
</dbReference>
<evidence type="ECO:0000256" key="5">
    <source>
        <dbReference type="SAM" id="MobiDB-lite"/>
    </source>
</evidence>
<accession>A0A0D2AJK3</accession>
<dbReference type="GO" id="GO:0005737">
    <property type="term" value="C:cytoplasm"/>
    <property type="evidence" value="ECO:0007669"/>
    <property type="project" value="UniProtKB-SubCell"/>
</dbReference>
<dbReference type="PANTHER" id="PTHR18947">
    <property type="entry name" value="HOOK PROTEINS"/>
    <property type="match status" value="1"/>
</dbReference>
<sequence length="776" mass="88416">MDTKPQETELASALLQWVNSFDIPNKVQTWQDLEDGEILWRILHEIDPEYFHGSLPEIDRKQKDSTDNWIPRWQNLKHIDRLIATYIRDECDSLHYLSKVLNPDLKAVATDGSPENVIKLVKAVLLVGMYSEKSDQRSLIVEKVGLKGASAIAEAIQEMEDLDEKMREMEGGTGAETETSTSEVDHYEAEEAGERPRTSYERDPELEREEKLIQALQEKRKLEEKLAYLEDDLRESEEKRRALEDELQESKFGLDRRRRTTMDEESLQALNIQADRDRDYIAKLETDLAEANTTMENQQRQLERLRLDAQSKQELRDELQVTKAERDELRQKAKANENLKKKIQALQEQERNNANMRRDMAGLQEQLAEMDRLRERCAALEKANEENAKTIANGEQEIFDQKTAKEQLKYELKVLGQRFEQTREMLATAQETIRELEDKGREVNGDGDDTGDLDLDAELNAEPGSAAAAAAASLAAEKAAKRRSLAPVQSADNIVLQQNLSIATASIARLEQKCLDLLQENLGLKAVLEDGDGKSEHPFEHQTKRLESLEKEMDDVLAKYTAAVSEAADLRRLLEMSESQAYGERQTSTDAAIAQNRDRQKYIEELQTQLREHRSLLRHALLSAESLVKQPEELRKAEEYRIIRQQLEAVRAAPAAGAEKVVEDSALSLTDRIESTRDLVAQKEKIIKENEGKLKSLTSDLEKARKAAATAPSSELAKETKEELEILRRENKLMASAWYDLTSRLQSNTVMLARRQEPPRSWLGRQRIAVGGGARK</sequence>
<dbReference type="AlphaFoldDB" id="A0A0D2AJK3"/>
<dbReference type="InterPro" id="IPR036872">
    <property type="entry name" value="CH_dom_sf"/>
</dbReference>
<protein>
    <recommendedName>
        <fullName evidence="6">HOOK N-terminal domain-containing protein</fullName>
    </recommendedName>
</protein>
<reference evidence="7 8" key="1">
    <citation type="submission" date="2015-01" db="EMBL/GenBank/DDBJ databases">
        <title>The Genome Sequence of Ochroconis gallopava CBS43764.</title>
        <authorList>
            <consortium name="The Broad Institute Genomics Platform"/>
            <person name="Cuomo C."/>
            <person name="de Hoog S."/>
            <person name="Gorbushina A."/>
            <person name="Stielow B."/>
            <person name="Teixiera M."/>
            <person name="Abouelleil A."/>
            <person name="Chapman S.B."/>
            <person name="Priest M."/>
            <person name="Young S.K."/>
            <person name="Wortman J."/>
            <person name="Nusbaum C."/>
            <person name="Birren B."/>
        </authorList>
    </citation>
    <scope>NUCLEOTIDE SEQUENCE [LARGE SCALE GENOMIC DNA]</scope>
    <source>
        <strain evidence="7 8">CBS 43764</strain>
    </source>
</reference>
<name>A0A0D2AJK3_9PEZI</name>
<dbReference type="GeneID" id="27317178"/>
<keyword evidence="8" id="KW-1185">Reference proteome</keyword>
<feature type="coiled-coil region" evidence="4">
    <location>
        <begin position="500"/>
        <end position="566"/>
    </location>
</feature>
<comment type="subcellular location">
    <subcellularLocation>
        <location evidence="1">Cytoplasm</location>
    </subcellularLocation>
</comment>
<dbReference type="Proteomes" id="UP000053259">
    <property type="component" value="Unassembled WGS sequence"/>
</dbReference>
<dbReference type="CDD" id="cd22211">
    <property type="entry name" value="HkD_SF"/>
    <property type="match status" value="1"/>
</dbReference>
<organism evidence="7 8">
    <name type="scientific">Verruconis gallopava</name>
    <dbReference type="NCBI Taxonomy" id="253628"/>
    <lineage>
        <taxon>Eukaryota</taxon>
        <taxon>Fungi</taxon>
        <taxon>Dikarya</taxon>
        <taxon>Ascomycota</taxon>
        <taxon>Pezizomycotina</taxon>
        <taxon>Dothideomycetes</taxon>
        <taxon>Pleosporomycetidae</taxon>
        <taxon>Venturiales</taxon>
        <taxon>Sympoventuriaceae</taxon>
        <taxon>Verruconis</taxon>
    </lineage>
</organism>
<evidence type="ECO:0000259" key="6">
    <source>
        <dbReference type="Pfam" id="PF19047"/>
    </source>
</evidence>
<dbReference type="SUPFAM" id="SSF116907">
    <property type="entry name" value="Hook domain"/>
    <property type="match status" value="1"/>
</dbReference>
<dbReference type="Gene3D" id="1.10.418.10">
    <property type="entry name" value="Calponin-like domain"/>
    <property type="match status" value="1"/>
</dbReference>
<feature type="region of interest" description="Disordered" evidence="5">
    <location>
        <begin position="436"/>
        <end position="455"/>
    </location>
</feature>
<gene>
    <name evidence="7" type="ORF">PV09_09205</name>
</gene>
<dbReference type="STRING" id="253628.A0A0D2AJK3"/>
<feature type="domain" description="HOOK N-terminal" evidence="6">
    <location>
        <begin position="10"/>
        <end position="137"/>
    </location>
</feature>
<feature type="region of interest" description="Disordered" evidence="5">
    <location>
        <begin position="168"/>
        <end position="207"/>
    </location>
</feature>
<proteinExistence type="predicted"/>
<dbReference type="InterPro" id="IPR043936">
    <property type="entry name" value="HOOK_N"/>
</dbReference>
<evidence type="ECO:0000313" key="8">
    <source>
        <dbReference type="Proteomes" id="UP000053259"/>
    </source>
</evidence>
<dbReference type="InParanoid" id="A0A0D2AJK3"/>
<evidence type="ECO:0000256" key="1">
    <source>
        <dbReference type="ARBA" id="ARBA00004496"/>
    </source>
</evidence>
<dbReference type="HOGENOM" id="CLU_016175_0_0_1"/>